<gene>
    <name evidence="6" type="ORF">MVEN_00440100</name>
</gene>
<feature type="repeat" description="ANK" evidence="3">
    <location>
        <begin position="770"/>
        <end position="802"/>
    </location>
</feature>
<feature type="repeat" description="ANK" evidence="3">
    <location>
        <begin position="739"/>
        <end position="771"/>
    </location>
</feature>
<dbReference type="PRINTS" id="PR01415">
    <property type="entry name" value="ANKYRIN"/>
</dbReference>
<dbReference type="PANTHER" id="PTHR24198">
    <property type="entry name" value="ANKYRIN REPEAT AND PROTEIN KINASE DOMAIN-CONTAINING PROTEIN"/>
    <property type="match status" value="1"/>
</dbReference>
<dbReference type="Gene3D" id="3.40.50.300">
    <property type="entry name" value="P-loop containing nucleotide triphosphate hydrolases"/>
    <property type="match status" value="1"/>
</dbReference>
<feature type="repeat" description="ANK" evidence="3">
    <location>
        <begin position="803"/>
        <end position="835"/>
    </location>
</feature>
<evidence type="ECO:0000259" key="5">
    <source>
        <dbReference type="Pfam" id="PF24883"/>
    </source>
</evidence>
<dbReference type="SUPFAM" id="SSF52540">
    <property type="entry name" value="P-loop containing nucleoside triphosphate hydrolases"/>
    <property type="match status" value="1"/>
</dbReference>
<evidence type="ECO:0000313" key="6">
    <source>
        <dbReference type="EMBL" id="KAF7365665.1"/>
    </source>
</evidence>
<name>A0A8H7D8W1_9AGAR</name>
<feature type="repeat" description="ANK" evidence="3">
    <location>
        <begin position="675"/>
        <end position="707"/>
    </location>
</feature>
<dbReference type="OrthoDB" id="7464126at2759"/>
<keyword evidence="2 3" id="KW-0040">ANK repeat</keyword>
<dbReference type="SMART" id="SM00248">
    <property type="entry name" value="ANK"/>
    <property type="match status" value="10"/>
</dbReference>
<dbReference type="PROSITE" id="PS50297">
    <property type="entry name" value="ANK_REP_REGION"/>
    <property type="match status" value="9"/>
</dbReference>
<dbReference type="InterPro" id="IPR002110">
    <property type="entry name" value="Ankyrin_rpt"/>
</dbReference>
<dbReference type="InterPro" id="IPR056884">
    <property type="entry name" value="NPHP3-like_N"/>
</dbReference>
<feature type="region of interest" description="Disordered" evidence="4">
    <location>
        <begin position="1"/>
        <end position="34"/>
    </location>
</feature>
<dbReference type="Proteomes" id="UP000620124">
    <property type="component" value="Unassembled WGS sequence"/>
</dbReference>
<evidence type="ECO:0000313" key="7">
    <source>
        <dbReference type="Proteomes" id="UP000620124"/>
    </source>
</evidence>
<dbReference type="Gene3D" id="1.25.40.20">
    <property type="entry name" value="Ankyrin repeat-containing domain"/>
    <property type="match status" value="4"/>
</dbReference>
<evidence type="ECO:0000256" key="3">
    <source>
        <dbReference type="PROSITE-ProRule" id="PRU00023"/>
    </source>
</evidence>
<feature type="domain" description="Nephrocystin 3-like N-terminal" evidence="5">
    <location>
        <begin position="126"/>
        <end position="288"/>
    </location>
</feature>
<feature type="repeat" description="ANK" evidence="3">
    <location>
        <begin position="605"/>
        <end position="637"/>
    </location>
</feature>
<dbReference type="InterPro" id="IPR036770">
    <property type="entry name" value="Ankyrin_rpt-contain_sf"/>
</dbReference>
<feature type="repeat" description="ANK" evidence="3">
    <location>
        <begin position="707"/>
        <end position="739"/>
    </location>
</feature>
<dbReference type="PANTHER" id="PTHR24198:SF165">
    <property type="entry name" value="ANKYRIN REPEAT-CONTAINING PROTEIN-RELATED"/>
    <property type="match status" value="1"/>
</dbReference>
<dbReference type="Pfam" id="PF00023">
    <property type="entry name" value="Ank"/>
    <property type="match status" value="1"/>
</dbReference>
<keyword evidence="1" id="KW-0677">Repeat</keyword>
<organism evidence="6 7">
    <name type="scientific">Mycena venus</name>
    <dbReference type="NCBI Taxonomy" id="2733690"/>
    <lineage>
        <taxon>Eukaryota</taxon>
        <taxon>Fungi</taxon>
        <taxon>Dikarya</taxon>
        <taxon>Basidiomycota</taxon>
        <taxon>Agaricomycotina</taxon>
        <taxon>Agaricomycetes</taxon>
        <taxon>Agaricomycetidae</taxon>
        <taxon>Agaricales</taxon>
        <taxon>Marasmiineae</taxon>
        <taxon>Mycenaceae</taxon>
        <taxon>Mycena</taxon>
    </lineage>
</organism>
<reference evidence="6" key="1">
    <citation type="submission" date="2020-05" db="EMBL/GenBank/DDBJ databases">
        <title>Mycena genomes resolve the evolution of fungal bioluminescence.</title>
        <authorList>
            <person name="Tsai I.J."/>
        </authorList>
    </citation>
    <scope>NUCLEOTIDE SEQUENCE</scope>
    <source>
        <strain evidence="6">CCC161011</strain>
    </source>
</reference>
<evidence type="ECO:0000256" key="1">
    <source>
        <dbReference type="ARBA" id="ARBA00022737"/>
    </source>
</evidence>
<dbReference type="SUPFAM" id="SSF48403">
    <property type="entry name" value="Ankyrin repeat"/>
    <property type="match status" value="1"/>
</dbReference>
<accession>A0A8H7D8W1</accession>
<dbReference type="AlphaFoldDB" id="A0A8H7D8W1"/>
<dbReference type="InterPro" id="IPR027417">
    <property type="entry name" value="P-loop_NTPase"/>
</dbReference>
<sequence length="966" mass="107082">MEDRGILLQTEYPYNKHPKKKKKKKKNSQKAMDPGNIHINVERMNLVGGTGGLGGQATHSGTGGSGGLGEGARIFHTAQNVTIHNHSDSSKILDTELEAKLEKWLNAPDPKEKQLSSYNTRNRSPCSWFFQDTRFIYWQNTPGKLLWIQGPSGTGKTIISSMIIHQLIEDRASSNGIDSTAIAYFYFDFTDSAKQSVEKLVHSLVLQLSHQSPAPYVTLAQKYDLCKGQTIPPYSELLTILEELMKMFSHTYFILDALDECADHDHAMNLIKRISFWSDIQVHILVTSQPRDVFETKFLSLKILVQITIQADTTSHDIELYISKELASKSELQIWKSEWAHITNYITHKSAGMFRLAYCLLEQLKECVRLDDLQEALDALPDNLHDIYARSLISVPKKHLPDVQRLLHWLVFSEQPLTLAQLEDTIAFDFSNPKCYKFNPRRRPKRGIFLKWLLVLVSIEPSRQGSILNSDGFYHGDCTVTLVHSSVRDYLLLEQEKHPSSCLSCPIHVTGEAAHQLMAQSCVCYLLHFANNPLNEETFPNYPLAMYAAKNWSYHLLHCRDRTGLSHLTMDLLESGSNQYAALNHLSWRKKQDGRILTTPNWSRSIDAPLYLCAGCGYIEGVKLLLDRGADVNAKGVRHGAMWQAIAQIQSINEDAVFPLFQINSKFPRPNDPIGTGTALQAASATGQLEIVRLLLQNGADINMDGEDGAALQVASKEGHVAIVRLLLENRADINAKGENGTALQLASQGGHISIVQLLLKKGADINADGHLTALQAASEAGHLEIVCLLLEKGAHANAPSRRYGTALQLASGKSHIDIVRLLLEKGADVNAEGGNSTALQLASYHGHIETVRLLLERGADVNAREGRFGTALQCASRTGHIEIVHLLLEKGAKVNAQSQWDGTALQLASENGHIEIVHLLLEKGTDVNAQGRSYGTAWQRASEKGHTGIVNLLLQHGATPSLVRK</sequence>
<dbReference type="Pfam" id="PF12796">
    <property type="entry name" value="Ank_2"/>
    <property type="match status" value="4"/>
</dbReference>
<evidence type="ECO:0000256" key="4">
    <source>
        <dbReference type="SAM" id="MobiDB-lite"/>
    </source>
</evidence>
<keyword evidence="7" id="KW-1185">Reference proteome</keyword>
<feature type="repeat" description="ANK" evidence="3">
    <location>
        <begin position="901"/>
        <end position="933"/>
    </location>
</feature>
<dbReference type="Pfam" id="PF24883">
    <property type="entry name" value="NPHP3_N"/>
    <property type="match status" value="1"/>
</dbReference>
<proteinExistence type="predicted"/>
<protein>
    <submittedName>
        <fullName evidence="6">HET-domain-containing protein</fullName>
    </submittedName>
</protein>
<comment type="caution">
    <text evidence="6">The sequence shown here is derived from an EMBL/GenBank/DDBJ whole genome shotgun (WGS) entry which is preliminary data.</text>
</comment>
<evidence type="ECO:0000256" key="2">
    <source>
        <dbReference type="ARBA" id="ARBA00023043"/>
    </source>
</evidence>
<feature type="repeat" description="ANK" evidence="3">
    <location>
        <begin position="835"/>
        <end position="867"/>
    </location>
</feature>
<feature type="compositionally biased region" description="Basic residues" evidence="4">
    <location>
        <begin position="16"/>
        <end position="28"/>
    </location>
</feature>
<feature type="repeat" description="ANK" evidence="3">
    <location>
        <begin position="868"/>
        <end position="900"/>
    </location>
</feature>
<dbReference type="EMBL" id="JACAZI010000003">
    <property type="protein sequence ID" value="KAF7365665.1"/>
    <property type="molecule type" value="Genomic_DNA"/>
</dbReference>
<dbReference type="PROSITE" id="PS50088">
    <property type="entry name" value="ANK_REPEAT"/>
    <property type="match status" value="9"/>
</dbReference>